<dbReference type="PROSITE" id="PS51197">
    <property type="entry name" value="HTH_RRF2_2"/>
    <property type="match status" value="1"/>
</dbReference>
<keyword evidence="1" id="KW-0238">DNA-binding</keyword>
<dbReference type="Pfam" id="PF02082">
    <property type="entry name" value="Rrf2"/>
    <property type="match status" value="1"/>
</dbReference>
<evidence type="ECO:0000313" key="2">
    <source>
        <dbReference type="EMBL" id="APG26001.1"/>
    </source>
</evidence>
<reference evidence="2 3" key="1">
    <citation type="journal article" date="2017" name="Genome Announc.">
        <title>Complete Genome Sequences of Two Acetylene-Fermenting Pelobacter acetylenicus Strains.</title>
        <authorList>
            <person name="Sutton J.M."/>
            <person name="Baesman S.M."/>
            <person name="Fierst J.L."/>
            <person name="Poret-Peterson A.T."/>
            <person name="Oremland R.S."/>
            <person name="Dunlap D.S."/>
            <person name="Akob D.M."/>
        </authorList>
    </citation>
    <scope>NUCLEOTIDE SEQUENCE [LARGE SCALE GENOMIC DNA]</scope>
    <source>
        <strain evidence="2 3">DSM 3247</strain>
    </source>
</reference>
<evidence type="ECO:0000256" key="1">
    <source>
        <dbReference type="ARBA" id="ARBA00023125"/>
    </source>
</evidence>
<dbReference type="InterPro" id="IPR036388">
    <property type="entry name" value="WH-like_DNA-bd_sf"/>
</dbReference>
<dbReference type="KEGG" id="pace:A6070_08050"/>
<dbReference type="AlphaFoldDB" id="A0A1L3GJB5"/>
<protein>
    <submittedName>
        <fullName evidence="2">Transcriptional regulator</fullName>
    </submittedName>
</protein>
<dbReference type="PANTHER" id="PTHR33221:SF5">
    <property type="entry name" value="HTH-TYPE TRANSCRIPTIONAL REGULATOR ISCR"/>
    <property type="match status" value="1"/>
</dbReference>
<dbReference type="GO" id="GO:0005829">
    <property type="term" value="C:cytosol"/>
    <property type="evidence" value="ECO:0007669"/>
    <property type="project" value="TreeGrafter"/>
</dbReference>
<dbReference type="InterPro" id="IPR000944">
    <property type="entry name" value="Tscrpt_reg_Rrf2"/>
</dbReference>
<accession>A0A1L3GJB5</accession>
<dbReference type="NCBIfam" id="TIGR00738">
    <property type="entry name" value="rrf2_super"/>
    <property type="match status" value="1"/>
</dbReference>
<dbReference type="PROSITE" id="PS01332">
    <property type="entry name" value="HTH_RRF2_1"/>
    <property type="match status" value="1"/>
</dbReference>
<proteinExistence type="predicted"/>
<dbReference type="OrthoDB" id="9800519at2"/>
<dbReference type="InterPro" id="IPR036390">
    <property type="entry name" value="WH_DNA-bd_sf"/>
</dbReference>
<dbReference type="InterPro" id="IPR030489">
    <property type="entry name" value="TR_Rrf2-type_CS"/>
</dbReference>
<sequence length="147" mass="16351">MRLSSKAQYAVRAMVRLSLEGTDVPVSSKTIADLEGISLTFLEQIFSKLRRGRIVRSVRGPGGGFVLARPAEKIRVDEIIECVEEPLMPVACMDEEGACLCEELCFTHKVWAGLGRRIKNFLASITLAELTREASLLQGETREQRDI</sequence>
<dbReference type="PANTHER" id="PTHR33221">
    <property type="entry name" value="WINGED HELIX-TURN-HELIX TRANSCRIPTIONAL REGULATOR, RRF2 FAMILY"/>
    <property type="match status" value="1"/>
</dbReference>
<dbReference type="SUPFAM" id="SSF46785">
    <property type="entry name" value="Winged helix' DNA-binding domain"/>
    <property type="match status" value="1"/>
</dbReference>
<dbReference type="Gene3D" id="1.10.10.10">
    <property type="entry name" value="Winged helix-like DNA-binding domain superfamily/Winged helix DNA-binding domain"/>
    <property type="match status" value="1"/>
</dbReference>
<organism evidence="2 3">
    <name type="scientific">Syntrophotalea acetylenica</name>
    <name type="common">Pelobacter acetylenicus</name>
    <dbReference type="NCBI Taxonomy" id="29542"/>
    <lineage>
        <taxon>Bacteria</taxon>
        <taxon>Pseudomonadati</taxon>
        <taxon>Thermodesulfobacteriota</taxon>
        <taxon>Desulfuromonadia</taxon>
        <taxon>Desulfuromonadales</taxon>
        <taxon>Syntrophotaleaceae</taxon>
        <taxon>Syntrophotalea</taxon>
    </lineage>
</organism>
<dbReference type="GO" id="GO:0003700">
    <property type="term" value="F:DNA-binding transcription factor activity"/>
    <property type="evidence" value="ECO:0007669"/>
    <property type="project" value="TreeGrafter"/>
</dbReference>
<name>A0A1L3GJB5_SYNAC</name>
<dbReference type="Proteomes" id="UP000182264">
    <property type="component" value="Chromosome"/>
</dbReference>
<evidence type="ECO:0000313" key="3">
    <source>
        <dbReference type="Proteomes" id="UP000182264"/>
    </source>
</evidence>
<dbReference type="EMBL" id="CP015518">
    <property type="protein sequence ID" value="APG26001.1"/>
    <property type="molecule type" value="Genomic_DNA"/>
</dbReference>
<keyword evidence="3" id="KW-1185">Reference proteome</keyword>
<dbReference type="RefSeq" id="WP_072287840.1">
    <property type="nucleotide sequence ID" value="NZ_CP015455.1"/>
</dbReference>
<gene>
    <name evidence="2" type="ORF">A7E75_14025</name>
</gene>
<dbReference type="GO" id="GO:0003677">
    <property type="term" value="F:DNA binding"/>
    <property type="evidence" value="ECO:0007669"/>
    <property type="project" value="UniProtKB-KW"/>
</dbReference>
<dbReference type="STRING" id="29542.A6070_08050"/>